<accession>A0A836KG94</accession>
<dbReference type="RefSeq" id="XP_067060754.1">
    <property type="nucleotide sequence ID" value="XM_067205202.1"/>
</dbReference>
<feature type="region of interest" description="Disordered" evidence="1">
    <location>
        <begin position="121"/>
        <end position="177"/>
    </location>
</feature>
<evidence type="ECO:0000256" key="1">
    <source>
        <dbReference type="SAM" id="MobiDB-lite"/>
    </source>
</evidence>
<feature type="compositionally biased region" description="Low complexity" evidence="1">
    <location>
        <begin position="145"/>
        <end position="154"/>
    </location>
</feature>
<feature type="region of interest" description="Disordered" evidence="1">
    <location>
        <begin position="638"/>
        <end position="660"/>
    </location>
</feature>
<dbReference type="KEGG" id="loi:92359136"/>
<feature type="region of interest" description="Disordered" evidence="1">
    <location>
        <begin position="318"/>
        <end position="343"/>
    </location>
</feature>
<gene>
    <name evidence="2" type="ORF">LSCM4_03188</name>
</gene>
<name>A0A836KG94_9TRYP</name>
<feature type="compositionally biased region" description="Basic and acidic residues" evidence="1">
    <location>
        <begin position="155"/>
        <end position="172"/>
    </location>
</feature>
<feature type="compositionally biased region" description="Basic and acidic residues" evidence="1">
    <location>
        <begin position="323"/>
        <end position="337"/>
    </location>
</feature>
<dbReference type="EMBL" id="JAFHLR010000031">
    <property type="protein sequence ID" value="KAG5471637.1"/>
    <property type="molecule type" value="Genomic_DNA"/>
</dbReference>
<reference evidence="2 3" key="1">
    <citation type="submission" date="2021-02" db="EMBL/GenBank/DDBJ databases">
        <title>Leishmania (Mundinia) orientalis Genome sequencing and assembly.</title>
        <authorList>
            <person name="Almutairi H."/>
            <person name="Gatherer D."/>
        </authorList>
    </citation>
    <scope>NUCLEOTIDE SEQUENCE [LARGE SCALE GENOMIC DNA]</scope>
    <source>
        <strain evidence="2">LSCM4</strain>
    </source>
</reference>
<evidence type="ECO:0000313" key="3">
    <source>
        <dbReference type="Proteomes" id="UP000674143"/>
    </source>
</evidence>
<organism evidence="2 3">
    <name type="scientific">Leishmania orientalis</name>
    <dbReference type="NCBI Taxonomy" id="2249476"/>
    <lineage>
        <taxon>Eukaryota</taxon>
        <taxon>Discoba</taxon>
        <taxon>Euglenozoa</taxon>
        <taxon>Kinetoplastea</taxon>
        <taxon>Metakinetoplastina</taxon>
        <taxon>Trypanosomatida</taxon>
        <taxon>Trypanosomatidae</taxon>
        <taxon>Leishmaniinae</taxon>
        <taxon>Leishmania</taxon>
    </lineage>
</organism>
<feature type="compositionally biased region" description="Basic and acidic residues" evidence="1">
    <location>
        <begin position="121"/>
        <end position="139"/>
    </location>
</feature>
<proteinExistence type="predicted"/>
<comment type="caution">
    <text evidence="2">The sequence shown here is derived from an EMBL/GenBank/DDBJ whole genome shotgun (WGS) entry which is preliminary data.</text>
</comment>
<feature type="region of interest" description="Disordered" evidence="1">
    <location>
        <begin position="720"/>
        <end position="760"/>
    </location>
</feature>
<protein>
    <submittedName>
        <fullName evidence="2">Uncharacterized protein</fullName>
    </submittedName>
</protein>
<keyword evidence="3" id="KW-1185">Reference proteome</keyword>
<dbReference type="Proteomes" id="UP000674143">
    <property type="component" value="Chromosome 31"/>
</dbReference>
<sequence length="949" mass="103444">MSFFSLLFGNDVRVMEDKNVRTPRDGARKTALHARVGRHDVHPKVVMKTPIGLVPLMSLRRFRGPKRSRLHSVAIPANRDGLSLWSLLLCRPEVYDPRVEAAPLPSLLDVNKPHVMMPHAERAEQQQEHAAECERKEADLAQQHSSSSGCSGMGRCDDVPRGDDEEGHRGAEDTVMSSSMLNASSDVDECAETDTQSHSDGSDAAESLLYPHTFHVFDTRRCRGCTSTALPCSASVAFFTTSPLPCGSIVPSPDTTKGGAASSCGSTAITEGRLISRKELAKKRLQMRQQSKEAAKRAREYKKAWVALVASACPHANTAKSGEATRHANSRRADDSGSPHPAAIGASVTAAAVPLRLTNEALEPLRRGTLPLTYDLPAPFLARLGHYTQLPRKARDGAEEAVAALAEGSDRAESCCSFSSDNSSQVALNGGLANMEAGLPVMYGSILKCCNSASKLNDVSCRTVAPRPHRKPEVVPGRRQRIPAGKYPLGSREYVERVLFAQRRQQECALLALLTEAHRQAREAHLRLAQLYYYYVIPILAQYSTEDEVRGLERSLLQCGSGALRMFHTEFCFTTVRSACVPRMSVSDGISDVVACRLHVQPVDYQLAEYRFEKGWRELFLEVKTYLGLQAREDANCSDGPTLSRLEDGVAPSSGSTSTGPGSVCVAATVLHSMELFERQRHTHSAARDAEEWLAWYYYYFIPHVQRASSAEERTAIQRSLLPTPPPLPPVSESETEMKGRGDGAHACANDPKPRQPHPLENEYLPLSWTCACDTAEREKVLGYRRDLRMRVIESAVAGRAADRGDNAAASEADHISAAGESKPTFPSIACSVAETRRMGGASAAAVSSGFDALKHVPDSGGFLSSAHQMKAMRKLARNVETGVEEASLRKASAQLLADGSINKQNYDTVEVEVRDSEETEDEEDAIPSGVHQTVNVGCFGLSFFSIFD</sequence>
<dbReference type="GeneID" id="92359136"/>
<dbReference type="AlphaFoldDB" id="A0A836KG94"/>
<evidence type="ECO:0000313" key="2">
    <source>
        <dbReference type="EMBL" id="KAG5471637.1"/>
    </source>
</evidence>